<reference evidence="1" key="1">
    <citation type="submission" date="2023-10" db="EMBL/GenBank/DDBJ databases">
        <title>Genome assembly of Pristionchus species.</title>
        <authorList>
            <person name="Yoshida K."/>
            <person name="Sommer R.J."/>
        </authorList>
    </citation>
    <scope>NUCLEOTIDE SEQUENCE</scope>
    <source>
        <strain evidence="1">RS5133</strain>
    </source>
</reference>
<proteinExistence type="predicted"/>
<sequence>AQTHLQHIRLFRLSRTNHREFPLQASILSRHIELRSSSGKYSRRASANDQIRHDCRCFAVRAIRFHL</sequence>
<accession>A0AAV5WEH3</accession>
<comment type="caution">
    <text evidence="1">The sequence shown here is derived from an EMBL/GenBank/DDBJ whole genome shotgun (WGS) entry which is preliminary data.</text>
</comment>
<keyword evidence="2" id="KW-1185">Reference proteome</keyword>
<name>A0AAV5WEH3_9BILA</name>
<evidence type="ECO:0000313" key="1">
    <source>
        <dbReference type="EMBL" id="GMT29417.1"/>
    </source>
</evidence>
<dbReference type="Proteomes" id="UP001432322">
    <property type="component" value="Unassembled WGS sequence"/>
</dbReference>
<feature type="non-terminal residue" evidence="1">
    <location>
        <position position="1"/>
    </location>
</feature>
<feature type="non-terminal residue" evidence="1">
    <location>
        <position position="67"/>
    </location>
</feature>
<protein>
    <submittedName>
        <fullName evidence="1">Uncharacterized protein</fullName>
    </submittedName>
</protein>
<evidence type="ECO:0000313" key="2">
    <source>
        <dbReference type="Proteomes" id="UP001432322"/>
    </source>
</evidence>
<organism evidence="1 2">
    <name type="scientific">Pristionchus fissidentatus</name>
    <dbReference type="NCBI Taxonomy" id="1538716"/>
    <lineage>
        <taxon>Eukaryota</taxon>
        <taxon>Metazoa</taxon>
        <taxon>Ecdysozoa</taxon>
        <taxon>Nematoda</taxon>
        <taxon>Chromadorea</taxon>
        <taxon>Rhabditida</taxon>
        <taxon>Rhabditina</taxon>
        <taxon>Diplogasteromorpha</taxon>
        <taxon>Diplogasteroidea</taxon>
        <taxon>Neodiplogasteridae</taxon>
        <taxon>Pristionchus</taxon>
    </lineage>
</organism>
<gene>
    <name evidence="1" type="ORF">PFISCL1PPCAC_20714</name>
</gene>
<dbReference type="AlphaFoldDB" id="A0AAV5WEH3"/>
<dbReference type="EMBL" id="BTSY01000005">
    <property type="protein sequence ID" value="GMT29417.1"/>
    <property type="molecule type" value="Genomic_DNA"/>
</dbReference>